<accession>A0A8J6LCT8</accession>
<keyword evidence="7" id="KW-1185">Reference proteome</keyword>
<comment type="caution">
    <text evidence="6">The sequence shown here is derived from an EMBL/GenBank/DDBJ whole genome shotgun (WGS) entry which is preliminary data.</text>
</comment>
<evidence type="ECO:0000256" key="1">
    <source>
        <dbReference type="ARBA" id="ARBA00004544"/>
    </source>
</evidence>
<dbReference type="InterPro" id="IPR008376">
    <property type="entry name" value="Chaperone_Ric-8_A/B"/>
</dbReference>
<organism evidence="6 7">
    <name type="scientific">Tenebrio molitor</name>
    <name type="common">Yellow mealworm beetle</name>
    <dbReference type="NCBI Taxonomy" id="7067"/>
    <lineage>
        <taxon>Eukaryota</taxon>
        <taxon>Metazoa</taxon>
        <taxon>Ecdysozoa</taxon>
        <taxon>Arthropoda</taxon>
        <taxon>Hexapoda</taxon>
        <taxon>Insecta</taxon>
        <taxon>Pterygota</taxon>
        <taxon>Neoptera</taxon>
        <taxon>Endopterygota</taxon>
        <taxon>Coleoptera</taxon>
        <taxon>Polyphaga</taxon>
        <taxon>Cucujiformia</taxon>
        <taxon>Tenebrionidae</taxon>
        <taxon>Tenebrio</taxon>
    </lineage>
</organism>
<dbReference type="GO" id="GO:0007186">
    <property type="term" value="P:G protein-coupled receptor signaling pathway"/>
    <property type="evidence" value="ECO:0007669"/>
    <property type="project" value="TreeGrafter"/>
</dbReference>
<evidence type="ECO:0000313" key="7">
    <source>
        <dbReference type="Proteomes" id="UP000719412"/>
    </source>
</evidence>
<dbReference type="GO" id="GO:0001965">
    <property type="term" value="F:G-protein alpha-subunit binding"/>
    <property type="evidence" value="ECO:0007669"/>
    <property type="project" value="TreeGrafter"/>
</dbReference>
<sequence length="283" mass="32295">MYILIPTSNKEKTVVLQSNIINLLTNIPNEYYKMLVTPVQPEQDILKKFQFDGQNMTAFYEILVFLNDQFTVTPGVYRQYEILLPVVTVLLKSATSERCIRKYLRLQILPPLKDVHNRPEQGSTLRNHLCRLLTTPMTQLRDVVAELLFVLCKKSVKRMIKYTGYGNAAGLFAQRGLLGGRSDKGEADYSSGSEGSETEEYAEYKHGINPVIGCYEEPHPNAMENMTEEQMRSFRNRVIEKKNWISRVYHGSVGGPSLIIAVVKETLNYLTCNGEIDVCQMQQ</sequence>
<reference evidence="6" key="2">
    <citation type="submission" date="2021-08" db="EMBL/GenBank/DDBJ databases">
        <authorList>
            <person name="Eriksson T."/>
        </authorList>
    </citation>
    <scope>NUCLEOTIDE SEQUENCE</scope>
    <source>
        <strain evidence="6">Stoneville</strain>
        <tissue evidence="6">Whole head</tissue>
    </source>
</reference>
<evidence type="ECO:0000313" key="6">
    <source>
        <dbReference type="EMBL" id="KAH0817584.1"/>
    </source>
</evidence>
<evidence type="ECO:0000256" key="5">
    <source>
        <dbReference type="ARBA" id="ARBA00023186"/>
    </source>
</evidence>
<reference evidence="6" key="1">
    <citation type="journal article" date="2020" name="J Insects Food Feed">
        <title>The yellow mealworm (Tenebrio molitor) genome: a resource for the emerging insects as food and feed industry.</title>
        <authorList>
            <person name="Eriksson T."/>
            <person name="Andere A."/>
            <person name="Kelstrup H."/>
            <person name="Emery V."/>
            <person name="Picard C."/>
        </authorList>
    </citation>
    <scope>NUCLEOTIDE SEQUENCE</scope>
    <source>
        <strain evidence="6">Stoneville</strain>
        <tissue evidence="6">Whole head</tissue>
    </source>
</reference>
<keyword evidence="4" id="KW-0344">Guanine-nucleotide releasing factor</keyword>
<gene>
    <name evidence="6" type="ORF">GEV33_005207</name>
</gene>
<protein>
    <submittedName>
        <fullName evidence="6">Uncharacterized protein</fullName>
    </submittedName>
</protein>
<evidence type="ECO:0000256" key="2">
    <source>
        <dbReference type="ARBA" id="ARBA00009049"/>
    </source>
</evidence>
<evidence type="ECO:0000256" key="4">
    <source>
        <dbReference type="ARBA" id="ARBA00022658"/>
    </source>
</evidence>
<keyword evidence="5" id="KW-0143">Chaperone</keyword>
<dbReference type="Proteomes" id="UP000719412">
    <property type="component" value="Unassembled WGS sequence"/>
</dbReference>
<dbReference type="PANTHER" id="PTHR12425:SF5">
    <property type="entry name" value="SYNEMBRYN"/>
    <property type="match status" value="1"/>
</dbReference>
<dbReference type="GO" id="GO:0005938">
    <property type="term" value="C:cell cortex"/>
    <property type="evidence" value="ECO:0007669"/>
    <property type="project" value="UniProtKB-SubCell"/>
</dbReference>
<dbReference type="Pfam" id="PF10165">
    <property type="entry name" value="Ric8"/>
    <property type="match status" value="1"/>
</dbReference>
<dbReference type="InterPro" id="IPR019318">
    <property type="entry name" value="Gua_nucleotide_exch_fac_Ric8"/>
</dbReference>
<name>A0A8J6LCT8_TENMO</name>
<proteinExistence type="inferred from homology"/>
<dbReference type="PANTHER" id="PTHR12425">
    <property type="entry name" value="SYNEMBRYN"/>
    <property type="match status" value="1"/>
</dbReference>
<keyword evidence="3" id="KW-0963">Cytoplasm</keyword>
<dbReference type="AlphaFoldDB" id="A0A8J6LCT8"/>
<dbReference type="PRINTS" id="PR01802">
    <property type="entry name" value="SYNEMBRYN"/>
</dbReference>
<dbReference type="EMBL" id="JABDTM020019203">
    <property type="protein sequence ID" value="KAH0817584.1"/>
    <property type="molecule type" value="Genomic_DNA"/>
</dbReference>
<comment type="subcellular location">
    <subcellularLocation>
        <location evidence="1">Cytoplasm</location>
        <location evidence="1">Cell cortex</location>
    </subcellularLocation>
</comment>
<comment type="similarity">
    <text evidence="2">Belongs to the synembryn family.</text>
</comment>
<dbReference type="GO" id="GO:0005085">
    <property type="term" value="F:guanyl-nucleotide exchange factor activity"/>
    <property type="evidence" value="ECO:0007669"/>
    <property type="project" value="UniProtKB-KW"/>
</dbReference>
<evidence type="ECO:0000256" key="3">
    <source>
        <dbReference type="ARBA" id="ARBA00022490"/>
    </source>
</evidence>